<keyword evidence="4" id="KW-1185">Reference proteome</keyword>
<feature type="non-terminal residue" evidence="3">
    <location>
        <position position="325"/>
    </location>
</feature>
<sequence length="325" mass="37028">MVLSNKNKTVSPLIIPKSRIQSAPNQSTVNIQEDNSNDGWTTPTQPKRNQTSPNVSPKSNKQFITPNRFALFSNQHDQTNSNPTVSVPDISMDGTHPVPVPKPPPPIFIRLVNDFKSFCTTIHSITNGEAFTCKSSTNGLKLSTSTPTSYRNVIKFLKDSKADFHTYQPKQERAYRIVVRNLHHTTSISDIEQELLSHGHTIRNITNVLQYNTKRPLPLFFIDLEQADNNKEVFKIEFLCYSKIKIEEPRVKRHIVQCLRCQDYGHTKSYFNHSPNCVRCGEQHLSETCQKPTNQPPKCVLCKGEHPANYRGCPKHKEIQSSQLH</sequence>
<name>A0A6G0Y3F9_APHCR</name>
<feature type="domain" description="Pre-C2HC" evidence="2">
    <location>
        <begin position="188"/>
        <end position="256"/>
    </location>
</feature>
<dbReference type="PANTHER" id="PTHR33273:SF2">
    <property type="entry name" value="ENDONUCLEASE_EXONUCLEASE_PHOSPHATASE DOMAIN-CONTAINING PROTEIN"/>
    <property type="match status" value="1"/>
</dbReference>
<evidence type="ECO:0000256" key="1">
    <source>
        <dbReference type="SAM" id="MobiDB-lite"/>
    </source>
</evidence>
<evidence type="ECO:0000313" key="4">
    <source>
        <dbReference type="Proteomes" id="UP000478052"/>
    </source>
</evidence>
<dbReference type="Proteomes" id="UP000478052">
    <property type="component" value="Unassembled WGS sequence"/>
</dbReference>
<accession>A0A6G0Y3F9</accession>
<reference evidence="3 4" key="1">
    <citation type="submission" date="2019-08" db="EMBL/GenBank/DDBJ databases">
        <title>Whole genome of Aphis craccivora.</title>
        <authorList>
            <person name="Voronova N.V."/>
            <person name="Shulinski R.S."/>
            <person name="Bandarenka Y.V."/>
            <person name="Zhorov D.G."/>
            <person name="Warner D."/>
        </authorList>
    </citation>
    <scope>NUCLEOTIDE SEQUENCE [LARGE SCALE GENOMIC DNA]</scope>
    <source>
        <strain evidence="3">180601</strain>
        <tissue evidence="3">Whole Body</tissue>
    </source>
</reference>
<protein>
    <recommendedName>
        <fullName evidence="2">Pre-C2HC domain-containing protein</fullName>
    </recommendedName>
</protein>
<evidence type="ECO:0000259" key="2">
    <source>
        <dbReference type="SMART" id="SM00596"/>
    </source>
</evidence>
<dbReference type="Pfam" id="PF07530">
    <property type="entry name" value="PRE_C2HC"/>
    <property type="match status" value="1"/>
</dbReference>
<dbReference type="InterPro" id="IPR006579">
    <property type="entry name" value="Pre_C2HC_dom"/>
</dbReference>
<comment type="caution">
    <text evidence="3">The sequence shown here is derived from an EMBL/GenBank/DDBJ whole genome shotgun (WGS) entry which is preliminary data.</text>
</comment>
<organism evidence="3 4">
    <name type="scientific">Aphis craccivora</name>
    <name type="common">Cowpea aphid</name>
    <dbReference type="NCBI Taxonomy" id="307492"/>
    <lineage>
        <taxon>Eukaryota</taxon>
        <taxon>Metazoa</taxon>
        <taxon>Ecdysozoa</taxon>
        <taxon>Arthropoda</taxon>
        <taxon>Hexapoda</taxon>
        <taxon>Insecta</taxon>
        <taxon>Pterygota</taxon>
        <taxon>Neoptera</taxon>
        <taxon>Paraneoptera</taxon>
        <taxon>Hemiptera</taxon>
        <taxon>Sternorrhyncha</taxon>
        <taxon>Aphidomorpha</taxon>
        <taxon>Aphidoidea</taxon>
        <taxon>Aphididae</taxon>
        <taxon>Aphidini</taxon>
        <taxon>Aphis</taxon>
        <taxon>Aphis</taxon>
    </lineage>
</organism>
<feature type="region of interest" description="Disordered" evidence="1">
    <location>
        <begin position="14"/>
        <end position="61"/>
    </location>
</feature>
<dbReference type="OrthoDB" id="6624230at2759"/>
<evidence type="ECO:0000313" key="3">
    <source>
        <dbReference type="EMBL" id="KAF0748386.1"/>
    </source>
</evidence>
<proteinExistence type="predicted"/>
<dbReference type="AlphaFoldDB" id="A0A6G0Y3F9"/>
<gene>
    <name evidence="3" type="ORF">FWK35_00020403</name>
</gene>
<feature type="compositionally biased region" description="Polar residues" evidence="1">
    <location>
        <begin position="19"/>
        <end position="61"/>
    </location>
</feature>
<dbReference type="PANTHER" id="PTHR33273">
    <property type="entry name" value="DOMAIN-CONTAINING PROTEIN, PUTATIVE-RELATED"/>
    <property type="match status" value="1"/>
</dbReference>
<dbReference type="SMART" id="SM00596">
    <property type="entry name" value="PRE_C2HC"/>
    <property type="match status" value="1"/>
</dbReference>
<dbReference type="EMBL" id="VUJU01006504">
    <property type="protein sequence ID" value="KAF0748386.1"/>
    <property type="molecule type" value="Genomic_DNA"/>
</dbReference>